<dbReference type="InterPro" id="IPR015819">
    <property type="entry name" value="Lipid_transp_b-sht_shell"/>
</dbReference>
<evidence type="ECO:0000259" key="4">
    <source>
        <dbReference type="Pfam" id="PF01347"/>
    </source>
</evidence>
<reference evidence="5 6" key="1">
    <citation type="journal article" date="2011" name="Science">
        <title>The ecoresponsive genome of Daphnia pulex.</title>
        <authorList>
            <person name="Colbourne J.K."/>
            <person name="Pfrender M.E."/>
            <person name="Gilbert D."/>
            <person name="Thomas W.K."/>
            <person name="Tucker A."/>
            <person name="Oakley T.H."/>
            <person name="Tokishita S."/>
            <person name="Aerts A."/>
            <person name="Arnold G.J."/>
            <person name="Basu M.K."/>
            <person name="Bauer D.J."/>
            <person name="Caceres C.E."/>
            <person name="Carmel L."/>
            <person name="Casola C."/>
            <person name="Choi J.H."/>
            <person name="Detter J.C."/>
            <person name="Dong Q."/>
            <person name="Dusheyko S."/>
            <person name="Eads B.D."/>
            <person name="Frohlich T."/>
            <person name="Geiler-Samerotte K.A."/>
            <person name="Gerlach D."/>
            <person name="Hatcher P."/>
            <person name="Jogdeo S."/>
            <person name="Krijgsveld J."/>
            <person name="Kriventseva E.V."/>
            <person name="Kultz D."/>
            <person name="Laforsch C."/>
            <person name="Lindquist E."/>
            <person name="Lopez J."/>
            <person name="Manak J.R."/>
            <person name="Muller J."/>
            <person name="Pangilinan J."/>
            <person name="Patwardhan R.P."/>
            <person name="Pitluck S."/>
            <person name="Pritham E.J."/>
            <person name="Rechtsteiner A."/>
            <person name="Rho M."/>
            <person name="Rogozin I.B."/>
            <person name="Sakarya O."/>
            <person name="Salamov A."/>
            <person name="Schaack S."/>
            <person name="Shapiro H."/>
            <person name="Shiga Y."/>
            <person name="Skalitzky C."/>
            <person name="Smith Z."/>
            <person name="Souvorov A."/>
            <person name="Sung W."/>
            <person name="Tang Z."/>
            <person name="Tsuchiya D."/>
            <person name="Tu H."/>
            <person name="Vos H."/>
            <person name="Wang M."/>
            <person name="Wolf Y.I."/>
            <person name="Yamagata H."/>
            <person name="Yamada T."/>
            <person name="Ye Y."/>
            <person name="Shaw J.R."/>
            <person name="Andrews J."/>
            <person name="Crease T.J."/>
            <person name="Tang H."/>
            <person name="Lucas S.M."/>
            <person name="Robertson H.M."/>
            <person name="Bork P."/>
            <person name="Koonin E.V."/>
            <person name="Zdobnov E.M."/>
            <person name="Grigoriev I.V."/>
            <person name="Lynch M."/>
            <person name="Boore J.L."/>
        </authorList>
    </citation>
    <scope>NUCLEOTIDE SEQUENCE [LARGE SCALE GENOMIC DNA]</scope>
</reference>
<gene>
    <name evidence="5" type="ORF">DAPPUDRAFT_308059</name>
</gene>
<dbReference type="InterPro" id="IPR001747">
    <property type="entry name" value="Vitellogenin_N"/>
</dbReference>
<evidence type="ECO:0000256" key="1">
    <source>
        <dbReference type="ARBA" id="ARBA00022729"/>
    </source>
</evidence>
<dbReference type="InParanoid" id="E9H631"/>
<dbReference type="EMBL" id="GL732595">
    <property type="protein sequence ID" value="EFX72829.1"/>
    <property type="molecule type" value="Genomic_DNA"/>
</dbReference>
<keyword evidence="2" id="KW-0758">Storage protein</keyword>
<dbReference type="InterPro" id="IPR050733">
    <property type="entry name" value="Vitellogenin/Apolipophorin"/>
</dbReference>
<sequence length="381" mass="42732">MNRTGLVVSVFVIISYAARCCCWDPSHVYLYDYSASIAIGSPTVSTLRMKSQLSVRVINTELLIFKLNDSNLTTSENEEWSGSTLRHLETEFQVVLQNNTVQSLGYPVRSNVSHWAVGVHKGMASIFSLRYPEPEPKDGRLTSSKTYSSMEEEVTGRCANVYEWYALEDDGKAGTKPADKYLCHPTSSSRYQLYKTRDFDNCTQLSMYNILSPAGWRCRPGTAICENAQSRSLVERIKLCGDLTKRKLDILNVEVREDWIGQPWGAKHGPSASGRMSITQRVTLTAKEENKARPGEEGPAAAAGELLHRREGAAADGTRYEQESLAYVFREPESDLALLDDGKVISDFLEDIKELRSIAFRPMELVKRKGSNLRIRVPKSI</sequence>
<evidence type="ECO:0000313" key="6">
    <source>
        <dbReference type="Proteomes" id="UP000000305"/>
    </source>
</evidence>
<dbReference type="Pfam" id="PF01347">
    <property type="entry name" value="Vitellogenin_N"/>
    <property type="match status" value="1"/>
</dbReference>
<keyword evidence="1 3" id="KW-0732">Signal</keyword>
<dbReference type="GO" id="GO:0005319">
    <property type="term" value="F:lipid transporter activity"/>
    <property type="evidence" value="ECO:0007669"/>
    <property type="project" value="InterPro"/>
</dbReference>
<dbReference type="FunFam" id="2.30.230.10:FF:000025">
    <property type="entry name" value="Hemolymph clottable protein"/>
    <property type="match status" value="1"/>
</dbReference>
<dbReference type="KEGG" id="dpx:DAPPUDRAFT_308059"/>
<dbReference type="HOGENOM" id="CLU_726206_0_0_1"/>
<dbReference type="SUPFAM" id="SSF56968">
    <property type="entry name" value="Lipovitellin-phosvitin complex, beta-sheet shell regions"/>
    <property type="match status" value="1"/>
</dbReference>
<dbReference type="PANTHER" id="PTHR23345:SF15">
    <property type="entry name" value="VITELLOGENIN 1-RELATED"/>
    <property type="match status" value="1"/>
</dbReference>
<feature type="chain" id="PRO_5003237805" description="Vitellogenin domain-containing protein" evidence="3">
    <location>
        <begin position="21"/>
        <end position="381"/>
    </location>
</feature>
<feature type="signal peptide" evidence="3">
    <location>
        <begin position="1"/>
        <end position="20"/>
    </location>
</feature>
<evidence type="ECO:0000256" key="3">
    <source>
        <dbReference type="SAM" id="SignalP"/>
    </source>
</evidence>
<dbReference type="AlphaFoldDB" id="E9H631"/>
<keyword evidence="6" id="KW-1185">Reference proteome</keyword>
<organism evidence="5 6">
    <name type="scientific">Daphnia pulex</name>
    <name type="common">Water flea</name>
    <dbReference type="NCBI Taxonomy" id="6669"/>
    <lineage>
        <taxon>Eukaryota</taxon>
        <taxon>Metazoa</taxon>
        <taxon>Ecdysozoa</taxon>
        <taxon>Arthropoda</taxon>
        <taxon>Crustacea</taxon>
        <taxon>Branchiopoda</taxon>
        <taxon>Diplostraca</taxon>
        <taxon>Cladocera</taxon>
        <taxon>Anomopoda</taxon>
        <taxon>Daphniidae</taxon>
        <taxon>Daphnia</taxon>
    </lineage>
</organism>
<accession>E9H631</accession>
<proteinExistence type="predicted"/>
<dbReference type="OrthoDB" id="6344455at2759"/>
<dbReference type="PANTHER" id="PTHR23345">
    <property type="entry name" value="VITELLOGENIN-RELATED"/>
    <property type="match status" value="1"/>
</dbReference>
<evidence type="ECO:0000313" key="5">
    <source>
        <dbReference type="EMBL" id="EFX72829.1"/>
    </source>
</evidence>
<evidence type="ECO:0000256" key="2">
    <source>
        <dbReference type="ARBA" id="ARBA00022761"/>
    </source>
</evidence>
<dbReference type="Proteomes" id="UP000000305">
    <property type="component" value="Unassembled WGS sequence"/>
</dbReference>
<dbReference type="Gene3D" id="2.30.230.10">
    <property type="entry name" value="Lipovitellin, beta-sheet shell regions, chain A"/>
    <property type="match status" value="1"/>
</dbReference>
<dbReference type="InterPro" id="IPR015816">
    <property type="entry name" value="Vitellinogen_b-sht_N"/>
</dbReference>
<feature type="domain" description="Vitellogenin" evidence="4">
    <location>
        <begin position="23"/>
        <end position="312"/>
    </location>
</feature>
<name>E9H631_DAPPU</name>
<protein>
    <recommendedName>
        <fullName evidence="4">Vitellogenin domain-containing protein</fullName>
    </recommendedName>
</protein>